<feature type="signal peptide" evidence="2">
    <location>
        <begin position="1"/>
        <end position="27"/>
    </location>
</feature>
<dbReference type="PROSITE" id="PS00430">
    <property type="entry name" value="TONB_DEPENDENT_REC_1"/>
    <property type="match status" value="1"/>
</dbReference>
<feature type="compositionally biased region" description="Basic and acidic residues" evidence="1">
    <location>
        <begin position="44"/>
        <end position="56"/>
    </location>
</feature>
<accession>A0A7G2IT76</accession>
<proteinExistence type="predicted"/>
<evidence type="ECO:0000313" key="3">
    <source>
        <dbReference type="EMBL" id="CDL40357.1"/>
    </source>
</evidence>
<dbReference type="EMBL" id="CBWP010000071">
    <property type="protein sequence ID" value="CDL40357.1"/>
    <property type="molecule type" value="Genomic_DNA"/>
</dbReference>
<feature type="region of interest" description="Disordered" evidence="1">
    <location>
        <begin position="35"/>
        <end position="56"/>
    </location>
</feature>
<evidence type="ECO:0000256" key="2">
    <source>
        <dbReference type="SAM" id="SignalP"/>
    </source>
</evidence>
<evidence type="ECO:0000256" key="1">
    <source>
        <dbReference type="SAM" id="MobiDB-lite"/>
    </source>
</evidence>
<protein>
    <submittedName>
        <fullName evidence="3">Uncharacterized protein</fullName>
    </submittedName>
</protein>
<dbReference type="InterPro" id="IPR010916">
    <property type="entry name" value="TonB_box_CS"/>
</dbReference>
<comment type="caution">
    <text evidence="3">The sequence shown here is derived from an EMBL/GenBank/DDBJ whole genome shotgun (WGS) entry which is preliminary data.</text>
</comment>
<sequence>MLNNKITPVASGLLTFACLSTAVTAHAEDTVIVSAPATSQSSLSEHEPPASEKKQR</sequence>
<evidence type="ECO:0000313" key="4">
    <source>
        <dbReference type="Proteomes" id="UP000019194"/>
    </source>
</evidence>
<feature type="chain" id="PRO_5028915406" evidence="2">
    <location>
        <begin position="28"/>
        <end position="56"/>
    </location>
</feature>
<organism evidence="3 4">
    <name type="scientific">Citrobacter freundii</name>
    <dbReference type="NCBI Taxonomy" id="546"/>
    <lineage>
        <taxon>Bacteria</taxon>
        <taxon>Pseudomonadati</taxon>
        <taxon>Pseudomonadota</taxon>
        <taxon>Gammaproteobacteria</taxon>
        <taxon>Enterobacterales</taxon>
        <taxon>Enterobacteriaceae</taxon>
        <taxon>Citrobacter</taxon>
        <taxon>Citrobacter freundii complex</taxon>
    </lineage>
</organism>
<dbReference type="PROSITE" id="PS51257">
    <property type="entry name" value="PROKAR_LIPOPROTEIN"/>
    <property type="match status" value="1"/>
</dbReference>
<dbReference type="Proteomes" id="UP000019194">
    <property type="component" value="Unassembled WGS sequence"/>
</dbReference>
<dbReference type="AlphaFoldDB" id="A0A7G2IT76"/>
<name>A0A7G2IT76_CITFR</name>
<keyword evidence="2" id="KW-0732">Signal</keyword>
<reference evidence="3 4" key="1">
    <citation type="submission" date="2013-10" db="EMBL/GenBank/DDBJ databases">
        <title>Antibiotic resistance diversity of beta-lactamase producers in the General Hospital Vienna.</title>
        <authorList>
            <person name="Barisic I."/>
            <person name="Mitteregger D."/>
            <person name="Hirschl A.M."/>
            <person name="Noehammer C."/>
            <person name="Wiesinger-Mayr H."/>
        </authorList>
    </citation>
    <scope>NUCLEOTIDE SEQUENCE [LARGE SCALE GENOMIC DNA]</scope>
    <source>
        <strain evidence="3 4">ISC11</strain>
    </source>
</reference>